<dbReference type="Pfam" id="PF00078">
    <property type="entry name" value="RVT_1"/>
    <property type="match status" value="1"/>
</dbReference>
<feature type="domain" description="Integrase catalytic" evidence="21">
    <location>
        <begin position="1506"/>
        <end position="1664"/>
    </location>
</feature>
<dbReference type="EC" id="3.1.26.4" evidence="2"/>
<dbReference type="PANTHER" id="PTHR37984">
    <property type="entry name" value="PROTEIN CBG26694"/>
    <property type="match status" value="1"/>
</dbReference>
<dbReference type="GO" id="GO:0003723">
    <property type="term" value="F:RNA binding"/>
    <property type="evidence" value="ECO:0007669"/>
    <property type="project" value="UniProtKB-KW"/>
</dbReference>
<evidence type="ECO:0000256" key="5">
    <source>
        <dbReference type="ARBA" id="ARBA00022695"/>
    </source>
</evidence>
<dbReference type="InterPro" id="IPR012337">
    <property type="entry name" value="RNaseH-like_sf"/>
</dbReference>
<dbReference type="SUPFAM" id="SSF50630">
    <property type="entry name" value="Acid proteases"/>
    <property type="match status" value="1"/>
</dbReference>
<dbReference type="Gene3D" id="3.30.420.10">
    <property type="entry name" value="Ribonuclease H-like superfamily/Ribonuclease H"/>
    <property type="match status" value="1"/>
</dbReference>
<evidence type="ECO:0000256" key="7">
    <source>
        <dbReference type="ARBA" id="ARBA00022750"/>
    </source>
</evidence>
<feature type="domain" description="Reverse transcriptase" evidence="20">
    <location>
        <begin position="884"/>
        <end position="1063"/>
    </location>
</feature>
<dbReference type="InterPro" id="IPR001584">
    <property type="entry name" value="Integrase_cat-core"/>
</dbReference>
<feature type="region of interest" description="Disordered" evidence="17">
    <location>
        <begin position="440"/>
        <end position="466"/>
    </location>
</feature>
<dbReference type="Gene3D" id="3.10.10.10">
    <property type="entry name" value="HIV Type 1 Reverse Transcriptase, subunit A, domain 1"/>
    <property type="match status" value="1"/>
</dbReference>
<evidence type="ECO:0000259" key="19">
    <source>
        <dbReference type="PROSITE" id="PS50175"/>
    </source>
</evidence>
<dbReference type="PROSITE" id="PS50175">
    <property type="entry name" value="ASP_PROT_RETROV"/>
    <property type="match status" value="1"/>
</dbReference>
<evidence type="ECO:0000256" key="11">
    <source>
        <dbReference type="ARBA" id="ARBA00022884"/>
    </source>
</evidence>
<reference evidence="22" key="1">
    <citation type="submission" date="2020-06" db="EMBL/GenBank/DDBJ databases">
        <authorList>
            <consortium name="Wellcome Sanger Institute Data Sharing"/>
        </authorList>
    </citation>
    <scope>NUCLEOTIDE SEQUENCE [LARGE SCALE GENOMIC DNA]</scope>
</reference>
<dbReference type="Pfam" id="PF00098">
    <property type="entry name" value="zf-CCHC"/>
    <property type="match status" value="1"/>
</dbReference>
<dbReference type="CDD" id="cd01647">
    <property type="entry name" value="RT_LTR"/>
    <property type="match status" value="1"/>
</dbReference>
<dbReference type="PANTHER" id="PTHR37984:SF15">
    <property type="entry name" value="INTEGRASE CATALYTIC DOMAIN-CONTAINING PROTEIN"/>
    <property type="match status" value="1"/>
</dbReference>
<keyword evidence="7" id="KW-0064">Aspartyl protease</keyword>
<dbReference type="InterPro" id="IPR000477">
    <property type="entry name" value="RT_dom"/>
</dbReference>
<dbReference type="Pfam" id="PF14893">
    <property type="entry name" value="PNMA"/>
    <property type="match status" value="1"/>
</dbReference>
<evidence type="ECO:0000256" key="6">
    <source>
        <dbReference type="ARBA" id="ARBA00022722"/>
    </source>
</evidence>
<keyword evidence="23" id="KW-1185">Reference proteome</keyword>
<evidence type="ECO:0000256" key="12">
    <source>
        <dbReference type="ARBA" id="ARBA00022908"/>
    </source>
</evidence>
<evidence type="ECO:0000256" key="3">
    <source>
        <dbReference type="ARBA" id="ARBA00022670"/>
    </source>
</evidence>
<evidence type="ECO:0000256" key="4">
    <source>
        <dbReference type="ARBA" id="ARBA00022679"/>
    </source>
</evidence>
<dbReference type="Gene3D" id="1.10.340.70">
    <property type="match status" value="1"/>
</dbReference>
<evidence type="ECO:0000313" key="22">
    <source>
        <dbReference type="Ensembl" id="ENSGWIP00000053009.1"/>
    </source>
</evidence>
<dbReference type="GO" id="GO:0015074">
    <property type="term" value="P:DNA integration"/>
    <property type="evidence" value="ECO:0007669"/>
    <property type="project" value="UniProtKB-KW"/>
</dbReference>
<feature type="compositionally biased region" description="Basic residues" evidence="17">
    <location>
        <begin position="2013"/>
        <end position="2022"/>
    </location>
</feature>
<dbReference type="InterPro" id="IPR043128">
    <property type="entry name" value="Rev_trsase/Diguanyl_cyclase"/>
</dbReference>
<dbReference type="GO" id="GO:0004190">
    <property type="term" value="F:aspartic-type endopeptidase activity"/>
    <property type="evidence" value="ECO:0007669"/>
    <property type="project" value="UniProtKB-KW"/>
</dbReference>
<dbReference type="InterPro" id="IPR001995">
    <property type="entry name" value="Peptidase_A2_cat"/>
</dbReference>
<organism evidence="22 23">
    <name type="scientific">Gouania willdenowi</name>
    <name type="common">Blunt-snouted clingfish</name>
    <name type="synonym">Lepadogaster willdenowi</name>
    <dbReference type="NCBI Taxonomy" id="441366"/>
    <lineage>
        <taxon>Eukaryota</taxon>
        <taxon>Metazoa</taxon>
        <taxon>Chordata</taxon>
        <taxon>Craniata</taxon>
        <taxon>Vertebrata</taxon>
        <taxon>Euteleostomi</taxon>
        <taxon>Actinopterygii</taxon>
        <taxon>Neopterygii</taxon>
        <taxon>Teleostei</taxon>
        <taxon>Neoteleostei</taxon>
        <taxon>Acanthomorphata</taxon>
        <taxon>Ovalentaria</taxon>
        <taxon>Blenniimorphae</taxon>
        <taxon>Blenniiformes</taxon>
        <taxon>Gobiesocoidei</taxon>
        <taxon>Gobiesocidae</taxon>
        <taxon>Gobiesocinae</taxon>
        <taxon>Gouania</taxon>
    </lineage>
</organism>
<keyword evidence="3" id="KW-0645">Protease</keyword>
<keyword evidence="11" id="KW-0694">RNA-binding</keyword>
<evidence type="ECO:0000313" key="23">
    <source>
        <dbReference type="Proteomes" id="UP000694680"/>
    </source>
</evidence>
<sequence length="2022" mass="229868">MAGQTSSPTQHELINWCKGEALDLKHALLLHGVPEGVSREDIEETAETIKALGKVRVRGKMFHPQQQSVMVLCECREEIDPSKIPPEIMPISEGSSWKTVYYTEPQLDNFEEKLLTFLQSEGRTLEDIQGLRSPTKEGNSNPEDIIRAVGDVMSRTNIQPDSHSYRRLRTFSGISPTPAGEETLDNWLEQATLLVEEGECSDKEKRRRILESLKGPAFEIIQAVRLTQPDASPREYIEAIESIFGTVESSEELYLSFRALHQHPGERLSEFLRRVERSLVKVVQGGGLPVNAANGARLEQLLRGSTSELMLLQLKIRERRNNPPTFLNLLREVMEEEGRQSARQSQVSHMRPQRVRTVQVEKESEPDSASRSELQAQIRELRAQLEQRCNLQPQPSDEPFTCPKGKQKQKNESQSELQSLRKQVKALKNKMSVMAVKYTSDPPREHTPQPHRYKAAPVHKPTHSRVFSSRQDNDEFFCYRCGENGHIATRCTAPENLQKVIRKLIRLVRVSPLPNKENPNPAAEEQHVARTNKVEVPEPNTDLPEGLVGPSFIHTIKVNDVVCDALIDSGSNVTIIFESWYNKHLPYVPIKPLSGLGLWGLSDTEFPYKGYVVVEMEFTEEITGVSGRVEVLALICPEPKNQQQTPVLVGTNTSLFRRLWEMVKTNGDENTVHSMRIQSVYAPVKEQEQLTKDEVLGQIKWTGPGLLSIAPGAKYYATCKVERQSALSKDLVLIDAPTDQLLPAGLLVQPGVLSDANIDINSFTVLIQNESKKTTSLPVGTIIAEMYAVDTVTPVQPSDLPAETLDPSLFNFGDSPIPEEWKSRLQQKLAERRNVFSLHEWDVGRAKGVEHHIRLHDPRPFRERSRRLAPADIDDVRRHIQQLLATGIITESRSPYASPIVVVRKKNGKIRICIDYRTLNNRTTPDQYTMPRIDDALDSLSGSQWFSVLDLRSGYYQIEMAPEDKEKTAFICPLGFYQFERMPQGITGAPATFQRLMEKAVGDMHLLEALVYLDDIIIFGKTLEEHEQRLLKVLDRLGEVGLKVSIDKCQFCQPEVKYVGHIVSANGIATDPDKVEVVKHWKEPTHLKPLKSFLGFCSYYRRFIANYSAIVRPLSELTKGYAPTWKDPKTKKSVDPCKVYFKPSEPFRERWTKSCQDAFERIRDCLINAPVLAFADPTKPYVLHVDASTNGLGAVLNQEYLDSLRPVAFASRKLKDSEHNYPVHQLEFLALKWAVVDKFHDYLYGAKFIVRTDNNPLTYVLTSAKLSAVGHRWLAALATYDFTIQYRPGKHNIDADLLSRQYTLEETKEWTCVPPAGIKALCKRACVSEEADVSDRLVDQLGAPATAVPEAYVFPVNLSMNTLDQLSSKDIQASQDMDPTIGPLKKVLEKNKGLTRSKNDSPETVLLLRESRKLELKDGLLYRVKEKMCGKQIKQLVLPARYRPMVLMSLHDECGHMGIERTTELIKDRFYWPRMTAEVEQYIRTCGRCIARKTPPQHASPLNQITSNGPLDLVCVDFLQIEPDSKGVANVLVVTDHYTRYAQAFPTKDQKAITVARVLWDKYFVHYGLPARIHSDQGRDFESRLIKELLSMLGVRKSRTSPYHPQGDAQPERFNRTLLAMLGTLDTVQKQRWSQHITHLVHAYNCTKNDSTGYSPYHLMFGREARLPIDICFGISPNGESETSYQQYVARMRKELQKAYQLASDAATKNHLRNKVRYDQRVRDLPLEKGDRILIRNVGLKGKHKLQDQWKSIPYVVVEKLPNLPVYKVKPEYGSGVLKTLHRDQLLPIGYMVRMPNPSEDTSSVRRPVTRTQRTLKRQPTKSEESGTESSGSEFETAHNPPDFDMDEVRRRINISHSVENKESENSEEESCEVTETQQLTETEYEEPPEGAARPLSHSDIRETNTESLEEDLQDSEEGASSPPLQRNRRNKAVKSARSESERSSTVRTSLRKLKPPMRLTYEKPGHPSCEPVTIMHHGMVIQLKLNPPDPDNEQRKKSKTSKRYMEEEKRNHPSKLKGDKR</sequence>
<dbReference type="CDD" id="cd09274">
    <property type="entry name" value="RNase_HI_RT_Ty3"/>
    <property type="match status" value="1"/>
</dbReference>
<keyword evidence="8" id="KW-0255">Endonuclease</keyword>
<keyword evidence="10" id="KW-0460">Magnesium</keyword>
<dbReference type="FunFam" id="3.10.20.370:FF:000001">
    <property type="entry name" value="Retrovirus-related Pol polyprotein from transposon 17.6-like protein"/>
    <property type="match status" value="1"/>
</dbReference>
<dbReference type="InterPro" id="IPR043502">
    <property type="entry name" value="DNA/RNA_pol_sf"/>
</dbReference>
<keyword evidence="9" id="KW-0378">Hydrolase</keyword>
<feature type="compositionally biased region" description="Basic and acidic residues" evidence="17">
    <location>
        <begin position="359"/>
        <end position="370"/>
    </location>
</feature>
<keyword evidence="14" id="KW-0238">DNA-binding</keyword>
<evidence type="ECO:0000259" key="21">
    <source>
        <dbReference type="PROSITE" id="PS50994"/>
    </source>
</evidence>
<dbReference type="Pfam" id="PF00665">
    <property type="entry name" value="rve"/>
    <property type="match status" value="1"/>
</dbReference>
<dbReference type="Pfam" id="PF17921">
    <property type="entry name" value="Integrase_H2C2"/>
    <property type="match status" value="1"/>
</dbReference>
<feature type="region of interest" description="Disordered" evidence="17">
    <location>
        <begin position="1982"/>
        <end position="2022"/>
    </location>
</feature>
<feature type="region of interest" description="Disordered" evidence="17">
    <location>
        <begin position="1793"/>
        <end position="1966"/>
    </location>
</feature>
<dbReference type="InterPro" id="IPR001878">
    <property type="entry name" value="Znf_CCHC"/>
</dbReference>
<dbReference type="InterPro" id="IPR001969">
    <property type="entry name" value="Aspartic_peptidase_AS"/>
</dbReference>
<dbReference type="FunFam" id="3.30.420.10:FF:000269">
    <property type="entry name" value="Uncharacterized protein"/>
    <property type="match status" value="1"/>
</dbReference>
<dbReference type="GO" id="GO:0004523">
    <property type="term" value="F:RNA-DNA hybrid ribonuclease activity"/>
    <property type="evidence" value="ECO:0007669"/>
    <property type="project" value="UniProtKB-EC"/>
</dbReference>
<dbReference type="FunFam" id="1.10.340.70:FF:000001">
    <property type="entry name" value="Retrovirus-related Pol polyprotein from transposon gypsy-like Protein"/>
    <property type="match status" value="1"/>
</dbReference>
<dbReference type="SUPFAM" id="SSF56672">
    <property type="entry name" value="DNA/RNA polymerases"/>
    <property type="match status" value="1"/>
</dbReference>
<dbReference type="FunFam" id="3.10.10.10:FF:000004">
    <property type="entry name" value="Uncharacterized protein"/>
    <property type="match status" value="1"/>
</dbReference>
<name>A0A8C5I1D3_GOUWI</name>
<proteinExistence type="inferred from homology"/>
<dbReference type="Pfam" id="PF17919">
    <property type="entry name" value="RT_RNaseH_2"/>
    <property type="match status" value="1"/>
</dbReference>
<dbReference type="SUPFAM" id="SSF57756">
    <property type="entry name" value="Retrovirus zinc finger-like domains"/>
    <property type="match status" value="1"/>
</dbReference>
<keyword evidence="13" id="KW-0695">RNA-directed DNA polymerase</keyword>
<dbReference type="GO" id="GO:0008270">
    <property type="term" value="F:zinc ion binding"/>
    <property type="evidence" value="ECO:0007669"/>
    <property type="project" value="UniProtKB-KW"/>
</dbReference>
<feature type="compositionally biased region" description="Acidic residues" evidence="17">
    <location>
        <begin position="1908"/>
        <end position="1918"/>
    </location>
</feature>
<evidence type="ECO:0000259" key="20">
    <source>
        <dbReference type="PROSITE" id="PS50878"/>
    </source>
</evidence>
<dbReference type="Pfam" id="PF20846">
    <property type="entry name" value="PNMA_N"/>
    <property type="match status" value="1"/>
</dbReference>
<evidence type="ECO:0000256" key="9">
    <source>
        <dbReference type="ARBA" id="ARBA00022801"/>
    </source>
</evidence>
<dbReference type="SMART" id="SM00343">
    <property type="entry name" value="ZnF_C2HC"/>
    <property type="match status" value="1"/>
</dbReference>
<dbReference type="InterPro" id="IPR036875">
    <property type="entry name" value="Znf_CCHC_sf"/>
</dbReference>
<dbReference type="PROSITE" id="PS00141">
    <property type="entry name" value="ASP_PROTEASE"/>
    <property type="match status" value="1"/>
</dbReference>
<keyword evidence="5" id="KW-0548">Nucleotidyltransferase</keyword>
<keyword evidence="4" id="KW-0808">Transferase</keyword>
<dbReference type="PROSITE" id="PS50158">
    <property type="entry name" value="ZF_CCHC"/>
    <property type="match status" value="1"/>
</dbReference>
<dbReference type="SUPFAM" id="SSF53098">
    <property type="entry name" value="Ribonuclease H-like"/>
    <property type="match status" value="1"/>
</dbReference>
<dbReference type="Proteomes" id="UP000694680">
    <property type="component" value="Chromosome 6"/>
</dbReference>
<keyword evidence="16" id="KW-0479">Metal-binding</keyword>
<dbReference type="InterPro" id="IPR021109">
    <property type="entry name" value="Peptidase_aspartic_dom_sf"/>
</dbReference>
<reference evidence="22" key="3">
    <citation type="submission" date="2025-09" db="UniProtKB">
        <authorList>
            <consortium name="Ensembl"/>
        </authorList>
    </citation>
    <scope>IDENTIFICATION</scope>
</reference>
<dbReference type="Gene3D" id="3.10.20.370">
    <property type="match status" value="1"/>
</dbReference>
<feature type="domain" description="Peptidase A2" evidence="19">
    <location>
        <begin position="563"/>
        <end position="597"/>
    </location>
</feature>
<dbReference type="Ensembl" id="ENSGWIT00000057180.1">
    <property type="protein sequence ID" value="ENSGWIP00000053009.1"/>
    <property type="gene ID" value="ENSGWIG00000025525.1"/>
</dbReference>
<evidence type="ECO:0000256" key="15">
    <source>
        <dbReference type="ARBA" id="ARBA00039658"/>
    </source>
</evidence>
<dbReference type="InterPro" id="IPR050951">
    <property type="entry name" value="Retrovirus_Pol_polyprotein"/>
</dbReference>
<dbReference type="InterPro" id="IPR041588">
    <property type="entry name" value="Integrase_H2C2"/>
</dbReference>
<keyword evidence="16" id="KW-0863">Zinc-finger</keyword>
<dbReference type="InterPro" id="IPR036397">
    <property type="entry name" value="RNaseH_sf"/>
</dbReference>
<keyword evidence="12" id="KW-0229">DNA integration</keyword>
<evidence type="ECO:0000256" key="2">
    <source>
        <dbReference type="ARBA" id="ARBA00012180"/>
    </source>
</evidence>
<evidence type="ECO:0000256" key="8">
    <source>
        <dbReference type="ARBA" id="ARBA00022759"/>
    </source>
</evidence>
<evidence type="ECO:0000259" key="18">
    <source>
        <dbReference type="PROSITE" id="PS50158"/>
    </source>
</evidence>
<dbReference type="PROSITE" id="PS50878">
    <property type="entry name" value="RT_POL"/>
    <property type="match status" value="1"/>
</dbReference>
<evidence type="ECO:0000256" key="13">
    <source>
        <dbReference type="ARBA" id="ARBA00022918"/>
    </source>
</evidence>
<feature type="region of interest" description="Disordered" evidence="17">
    <location>
        <begin position="338"/>
        <end position="374"/>
    </location>
</feature>
<feature type="domain" description="CCHC-type" evidence="18">
    <location>
        <begin position="478"/>
        <end position="491"/>
    </location>
</feature>
<evidence type="ECO:0000256" key="10">
    <source>
        <dbReference type="ARBA" id="ARBA00022842"/>
    </source>
</evidence>
<evidence type="ECO:0000256" key="16">
    <source>
        <dbReference type="PROSITE-ProRule" id="PRU00047"/>
    </source>
</evidence>
<dbReference type="InterPro" id="IPR048270">
    <property type="entry name" value="PNMA_C"/>
</dbReference>
<feature type="region of interest" description="Disordered" evidence="17">
    <location>
        <begin position="390"/>
        <end position="420"/>
    </location>
</feature>
<keyword evidence="16" id="KW-0862">Zinc</keyword>
<dbReference type="FunFam" id="3.30.70.270:FF:000020">
    <property type="entry name" value="Transposon Tf2-6 polyprotein-like Protein"/>
    <property type="match status" value="1"/>
</dbReference>
<dbReference type="PROSITE" id="PS50994">
    <property type="entry name" value="INTEGRASE"/>
    <property type="match status" value="1"/>
</dbReference>
<evidence type="ECO:0000256" key="1">
    <source>
        <dbReference type="ARBA" id="ARBA00010879"/>
    </source>
</evidence>
<dbReference type="InterPro" id="IPR041577">
    <property type="entry name" value="RT_RNaseH_2"/>
</dbReference>
<keyword evidence="6" id="KW-0540">Nuclease</keyword>
<dbReference type="GO" id="GO:0003964">
    <property type="term" value="F:RNA-directed DNA polymerase activity"/>
    <property type="evidence" value="ECO:0007669"/>
    <property type="project" value="UniProtKB-KW"/>
</dbReference>
<evidence type="ECO:0000256" key="14">
    <source>
        <dbReference type="ARBA" id="ARBA00023125"/>
    </source>
</evidence>
<reference evidence="22" key="2">
    <citation type="submission" date="2025-08" db="UniProtKB">
        <authorList>
            <consortium name="Ensembl"/>
        </authorList>
    </citation>
    <scope>IDENTIFICATION</scope>
</reference>
<comment type="similarity">
    <text evidence="1">Belongs to the beta type-B retroviral polymerase family. HERV class-II K(HML-2) pol subfamily.</text>
</comment>
<evidence type="ECO:0000256" key="17">
    <source>
        <dbReference type="SAM" id="MobiDB-lite"/>
    </source>
</evidence>
<dbReference type="Gene3D" id="3.30.70.270">
    <property type="match status" value="2"/>
</dbReference>
<dbReference type="GO" id="GO:0003677">
    <property type="term" value="F:DNA binding"/>
    <property type="evidence" value="ECO:0007669"/>
    <property type="project" value="UniProtKB-KW"/>
</dbReference>
<dbReference type="InterPro" id="IPR048271">
    <property type="entry name" value="PNMA_N"/>
</dbReference>
<protein>
    <recommendedName>
        <fullName evidence="15">Gypsy retrotransposon integrase-like protein 1</fullName>
        <ecNumber evidence="2">3.1.26.4</ecNumber>
    </recommendedName>
</protein>
<accession>A0A8C5I1D3</accession>
<dbReference type="GO" id="GO:0006508">
    <property type="term" value="P:proteolysis"/>
    <property type="evidence" value="ECO:0007669"/>
    <property type="project" value="UniProtKB-KW"/>
</dbReference>